<comment type="similarity">
    <text evidence="1 2">Belongs to the peptidase M16 family.</text>
</comment>
<evidence type="ECO:0000256" key="2">
    <source>
        <dbReference type="RuleBase" id="RU004447"/>
    </source>
</evidence>
<dbReference type="SUPFAM" id="SSF63411">
    <property type="entry name" value="LuxS/MPP-like metallohydrolase"/>
    <property type="match status" value="2"/>
</dbReference>
<dbReference type="Pfam" id="PF05193">
    <property type="entry name" value="Peptidase_M16_C"/>
    <property type="match status" value="1"/>
</dbReference>
<dbReference type="EMBL" id="LCEK01000021">
    <property type="protein sequence ID" value="KKS71717.1"/>
    <property type="molecule type" value="Genomic_DNA"/>
</dbReference>
<dbReference type="InterPro" id="IPR011765">
    <property type="entry name" value="Pept_M16_N"/>
</dbReference>
<dbReference type="Proteomes" id="UP000033867">
    <property type="component" value="Unassembled WGS sequence"/>
</dbReference>
<dbReference type="Gene3D" id="3.30.830.10">
    <property type="entry name" value="Metalloenzyme, LuxS/M16 peptidase-like"/>
    <property type="match status" value="2"/>
</dbReference>
<comment type="caution">
    <text evidence="5">The sequence shown here is derived from an EMBL/GenBank/DDBJ whole genome shotgun (WGS) entry which is preliminary data.</text>
</comment>
<dbReference type="InterPro" id="IPR001431">
    <property type="entry name" value="Pept_M16_Zn_BS"/>
</dbReference>
<dbReference type="GO" id="GO:0004222">
    <property type="term" value="F:metalloendopeptidase activity"/>
    <property type="evidence" value="ECO:0007669"/>
    <property type="project" value="InterPro"/>
</dbReference>
<feature type="domain" description="Peptidase M16 N-terminal" evidence="3">
    <location>
        <begin position="26"/>
        <end position="144"/>
    </location>
</feature>
<dbReference type="Pfam" id="PF00675">
    <property type="entry name" value="Peptidase_M16"/>
    <property type="match status" value="1"/>
</dbReference>
<sequence>MLEQYILPNKARVYLLPQENALSTTTLIMYPVGSRYESEKLSGVSHYIEHMMFKGTKKRKSAQILTREIDRLGAEYNAFTSKEYTGYYIKAGAAYTNIALDILSDMLFNSVFDAKEMEKEKGPVCEELRMYKDNPIMNIDNVFEELMYDGCALGRDIGGTPEHVMSYKRDDVLKFRDRFYGPNNMHIFMAGHIGEEVREWIKNMYGMQKNSGTPTRMFDPATLGSSAVSKRLRVEHKQADQAQLMLGFPAFKYADEQNASLGVLMTILGGSMSSRLFTEIREKRGLAYTVRSGAEKYRDVGYGYVRAGVEPKNINKTIAIVKKELEKIMTKGVTKRELADAKTHLRGAMELSLEDSSTVASWYAKQALFADEILTPEEKLAKVDMVTAEQIQNVAKNVFDWKKVRIAIIGDVEKTDVRF</sequence>
<feature type="domain" description="Peptidase M16 C-terminal" evidence="4">
    <location>
        <begin position="168"/>
        <end position="343"/>
    </location>
</feature>
<dbReference type="PATRIC" id="fig|1619052.3.peg.524"/>
<evidence type="ECO:0000259" key="3">
    <source>
        <dbReference type="Pfam" id="PF00675"/>
    </source>
</evidence>
<accession>A0A0G1BEK0</accession>
<protein>
    <submittedName>
        <fullName evidence="5">Peptidase M16 domain protein</fullName>
    </submittedName>
</protein>
<dbReference type="PANTHER" id="PTHR11851:SF49">
    <property type="entry name" value="MITOCHONDRIAL-PROCESSING PEPTIDASE SUBUNIT ALPHA"/>
    <property type="match status" value="1"/>
</dbReference>
<dbReference type="PANTHER" id="PTHR11851">
    <property type="entry name" value="METALLOPROTEASE"/>
    <property type="match status" value="1"/>
</dbReference>
<proteinExistence type="inferred from homology"/>
<dbReference type="InterPro" id="IPR007863">
    <property type="entry name" value="Peptidase_M16_C"/>
</dbReference>
<dbReference type="GO" id="GO:0006508">
    <property type="term" value="P:proteolysis"/>
    <property type="evidence" value="ECO:0007669"/>
    <property type="project" value="InterPro"/>
</dbReference>
<evidence type="ECO:0000313" key="5">
    <source>
        <dbReference type="EMBL" id="KKS71717.1"/>
    </source>
</evidence>
<dbReference type="PROSITE" id="PS00143">
    <property type="entry name" value="INSULINASE"/>
    <property type="match status" value="1"/>
</dbReference>
<reference evidence="5 6" key="1">
    <citation type="journal article" date="2015" name="Nature">
        <title>rRNA introns, odd ribosomes, and small enigmatic genomes across a large radiation of phyla.</title>
        <authorList>
            <person name="Brown C.T."/>
            <person name="Hug L.A."/>
            <person name="Thomas B.C."/>
            <person name="Sharon I."/>
            <person name="Castelle C.J."/>
            <person name="Singh A."/>
            <person name="Wilkins M.J."/>
            <person name="Williams K.H."/>
            <person name="Banfield J.F."/>
        </authorList>
    </citation>
    <scope>NUCLEOTIDE SEQUENCE [LARGE SCALE GENOMIC DNA]</scope>
</reference>
<dbReference type="GO" id="GO:0046872">
    <property type="term" value="F:metal ion binding"/>
    <property type="evidence" value="ECO:0007669"/>
    <property type="project" value="InterPro"/>
</dbReference>
<evidence type="ECO:0000313" key="6">
    <source>
        <dbReference type="Proteomes" id="UP000033867"/>
    </source>
</evidence>
<dbReference type="InterPro" id="IPR011249">
    <property type="entry name" value="Metalloenz_LuxS/M16"/>
</dbReference>
<dbReference type="InterPro" id="IPR050361">
    <property type="entry name" value="MPP/UQCRC_Complex"/>
</dbReference>
<evidence type="ECO:0000259" key="4">
    <source>
        <dbReference type="Pfam" id="PF05193"/>
    </source>
</evidence>
<organism evidence="5 6">
    <name type="scientific">Candidatus Magasanikbacteria bacterium GW2011_GWE2_42_7</name>
    <dbReference type="NCBI Taxonomy" id="1619052"/>
    <lineage>
        <taxon>Bacteria</taxon>
        <taxon>Candidatus Magasanikiibacteriota</taxon>
    </lineage>
</organism>
<evidence type="ECO:0000256" key="1">
    <source>
        <dbReference type="ARBA" id="ARBA00007261"/>
    </source>
</evidence>
<gene>
    <name evidence="5" type="ORF">UV42_C0021G0012</name>
</gene>
<name>A0A0G1BEK0_9BACT</name>
<dbReference type="AlphaFoldDB" id="A0A0G1BEK0"/>